<dbReference type="RefSeq" id="WP_306389519.1">
    <property type="nucleotide sequence ID" value="NZ_JAVCAP010000014.1"/>
</dbReference>
<name>A0ABT9JTA5_9PROT</name>
<reference evidence="2" key="1">
    <citation type="journal article" date="2019" name="Int. J. Syst. Evol. Microbiol.">
        <title>The Global Catalogue of Microorganisms (GCM) 10K type strain sequencing project: providing services to taxonomists for standard genome sequencing and annotation.</title>
        <authorList>
            <consortium name="The Broad Institute Genomics Platform"/>
            <consortium name="The Broad Institute Genome Sequencing Center for Infectious Disease"/>
            <person name="Wu L."/>
            <person name="Ma J."/>
        </authorList>
    </citation>
    <scope>NUCLEOTIDE SEQUENCE [LARGE SCALE GENOMIC DNA]</scope>
    <source>
        <strain evidence="2">VKM B-3159</strain>
    </source>
</reference>
<sequence>MNFISYRSNHSQGIKLSFASFALLLAEKKYLPDFIVRKGIRLLLDKRLQDIRSHDCEQAQHALITFCDAMKRAEVAPLPAKANEQHYEVPADFYQYCLGLNRKYSSCYWDADTTDLDAAESLALTQTCAHAQLADGQKILELGCGWGSLSLWMAQHYPASSITGVSNSQSQREYIMQRAKALGLTNLNIITADMNAFSAPETYDRIVSVEMFEHMRNYQVLYQRVASWLKPDGLFFKHIFVHKNTPYTFDGVDDDDWMSQYFFSGGMMPSDDLPLYFQDHLKLVDKWRWDGTHYEKTANAWLQQMDLHHYALTAVLEDAYGKQDAELWRQRWRIFFMACAELFGYDQGQTWWVGHYLFKRRSDNL</sequence>
<dbReference type="EMBL" id="JAVCAP010000014">
    <property type="protein sequence ID" value="MDP8567808.1"/>
    <property type="molecule type" value="Genomic_DNA"/>
</dbReference>
<dbReference type="CDD" id="cd02440">
    <property type="entry name" value="AdoMet_MTases"/>
    <property type="match status" value="1"/>
</dbReference>
<evidence type="ECO:0000313" key="2">
    <source>
        <dbReference type="Proteomes" id="UP001225906"/>
    </source>
</evidence>
<dbReference type="EC" id="2.1.1.-" evidence="1"/>
<evidence type="ECO:0000313" key="1">
    <source>
        <dbReference type="EMBL" id="MDP8567808.1"/>
    </source>
</evidence>
<accession>A0ABT9JTA5</accession>
<gene>
    <name evidence="1" type="ORF">Q9291_08090</name>
</gene>
<dbReference type="GO" id="GO:0032259">
    <property type="term" value="P:methylation"/>
    <property type="evidence" value="ECO:0007669"/>
    <property type="project" value="UniProtKB-KW"/>
</dbReference>
<keyword evidence="1" id="KW-0808">Transferase</keyword>
<dbReference type="Gene3D" id="3.40.50.150">
    <property type="entry name" value="Vaccinia Virus protein VP39"/>
    <property type="match status" value="1"/>
</dbReference>
<comment type="caution">
    <text evidence="1">The sequence shown here is derived from an EMBL/GenBank/DDBJ whole genome shotgun (WGS) entry which is preliminary data.</text>
</comment>
<keyword evidence="1" id="KW-0489">Methyltransferase</keyword>
<dbReference type="SUPFAM" id="SSF53335">
    <property type="entry name" value="S-adenosyl-L-methionine-dependent methyltransferases"/>
    <property type="match status" value="1"/>
</dbReference>
<dbReference type="Proteomes" id="UP001225906">
    <property type="component" value="Unassembled WGS sequence"/>
</dbReference>
<organism evidence="1 2">
    <name type="scientific">Methylophilus aquaticus</name>
    <dbReference type="NCBI Taxonomy" id="1971610"/>
    <lineage>
        <taxon>Bacteria</taxon>
        <taxon>Pseudomonadati</taxon>
        <taxon>Pseudomonadota</taxon>
        <taxon>Betaproteobacteria</taxon>
        <taxon>Nitrosomonadales</taxon>
        <taxon>Methylophilaceae</taxon>
        <taxon>Methylophilus</taxon>
    </lineage>
</organism>
<dbReference type="PANTHER" id="PTHR43832">
    <property type="match status" value="1"/>
</dbReference>
<keyword evidence="2" id="KW-1185">Reference proteome</keyword>
<protein>
    <submittedName>
        <fullName evidence="1">Cyclopropane-fatty-acyl-phospholipid synthase family protein</fullName>
        <ecNumber evidence="1">2.1.1.-</ecNumber>
    </submittedName>
</protein>
<dbReference type="GO" id="GO:0008168">
    <property type="term" value="F:methyltransferase activity"/>
    <property type="evidence" value="ECO:0007669"/>
    <property type="project" value="UniProtKB-KW"/>
</dbReference>
<dbReference type="PANTHER" id="PTHR43832:SF1">
    <property type="entry name" value="S-ADENOSYL-L-METHIONINE-DEPENDENT METHYLTRANSFERASES SUPERFAMILY PROTEIN"/>
    <property type="match status" value="1"/>
</dbReference>
<dbReference type="InterPro" id="IPR029063">
    <property type="entry name" value="SAM-dependent_MTases_sf"/>
</dbReference>
<proteinExistence type="predicted"/>
<dbReference type="Pfam" id="PF02353">
    <property type="entry name" value="CMAS"/>
    <property type="match status" value="1"/>
</dbReference>